<comment type="caution">
    <text evidence="3">The sequence shown here is derived from an EMBL/GenBank/DDBJ whole genome shotgun (WGS) entry which is preliminary data.</text>
</comment>
<dbReference type="Gene3D" id="3.40.50.620">
    <property type="entry name" value="HUPs"/>
    <property type="match status" value="1"/>
</dbReference>
<protein>
    <submittedName>
        <fullName evidence="3">Universal stress protein UspA</fullName>
    </submittedName>
</protein>
<dbReference type="InterPro" id="IPR006016">
    <property type="entry name" value="UspA"/>
</dbReference>
<dbReference type="AlphaFoldDB" id="K8ZJX5"/>
<organism evidence="3 4">
    <name type="scientific">Catellicoccus marimammalium M35/04/3</name>
    <dbReference type="NCBI Taxonomy" id="1234409"/>
    <lineage>
        <taxon>Bacteria</taxon>
        <taxon>Bacillati</taxon>
        <taxon>Bacillota</taxon>
        <taxon>Bacilli</taxon>
        <taxon>Lactobacillales</taxon>
        <taxon>Enterococcaceae</taxon>
        <taxon>Catellicoccus</taxon>
    </lineage>
</organism>
<evidence type="ECO:0000313" key="4">
    <source>
        <dbReference type="Proteomes" id="UP000016057"/>
    </source>
</evidence>
<gene>
    <name evidence="3" type="ORF">C683_1168</name>
</gene>
<dbReference type="EMBL" id="AMYT01000022">
    <property type="protein sequence ID" value="EKU26893.1"/>
    <property type="molecule type" value="Genomic_DNA"/>
</dbReference>
<dbReference type="InterPro" id="IPR006015">
    <property type="entry name" value="Universal_stress_UspA"/>
</dbReference>
<proteinExistence type="inferred from homology"/>
<reference evidence="3 4" key="1">
    <citation type="journal article" date="2013" name="Genome Announc.">
        <title>Draft Genome Sequence of Catellicoccus marimammalium, a Novel Species Commonly Found in Gull Feces.</title>
        <authorList>
            <person name="Weigand M.R."/>
            <person name="Ryu H."/>
            <person name="Bozcek L."/>
            <person name="Konstantinidis K.T."/>
            <person name="Santo Domingo J.W."/>
        </authorList>
    </citation>
    <scope>NUCLEOTIDE SEQUENCE [LARGE SCALE GENOMIC DNA]</scope>
    <source>
        <strain evidence="3 4">M35/04/3</strain>
    </source>
</reference>
<keyword evidence="4" id="KW-1185">Reference proteome</keyword>
<dbReference type="PANTHER" id="PTHR46268">
    <property type="entry name" value="STRESS RESPONSE PROTEIN NHAX"/>
    <property type="match status" value="1"/>
</dbReference>
<dbReference type="OrthoDB" id="9789668at2"/>
<dbReference type="Pfam" id="PF00582">
    <property type="entry name" value="Usp"/>
    <property type="match status" value="1"/>
</dbReference>
<comment type="similarity">
    <text evidence="1">Belongs to the universal stress protein A family.</text>
</comment>
<dbReference type="RefSeq" id="WP_009491969.1">
    <property type="nucleotide sequence ID" value="NZ_AMYT01000022.1"/>
</dbReference>
<accession>K8ZJX5</accession>
<dbReference type="PANTHER" id="PTHR46268:SF6">
    <property type="entry name" value="UNIVERSAL STRESS PROTEIN UP12"/>
    <property type="match status" value="1"/>
</dbReference>
<dbReference type="InterPro" id="IPR014729">
    <property type="entry name" value="Rossmann-like_a/b/a_fold"/>
</dbReference>
<dbReference type="PRINTS" id="PR01438">
    <property type="entry name" value="UNVRSLSTRESS"/>
</dbReference>
<dbReference type="CDD" id="cd00293">
    <property type="entry name" value="USP-like"/>
    <property type="match status" value="1"/>
</dbReference>
<sequence length="147" mass="16508">MTQLYKNILVGIDEGPLSQKALHQAIQLAKQNQSTLYVVTVLSEEEVTKGTDEFVATEEFFKLERERAEKLLHEAKEAFTNEGVTGDCYLQFGSAKKLLAETLPETWDIDLTVIGAPDKHLENYFGIGSVASYVVRHSKNNVFITKQ</sequence>
<name>K8ZJX5_9ENTE</name>
<dbReference type="STRING" id="1234409.C683_1168"/>
<feature type="domain" description="UspA" evidence="2">
    <location>
        <begin position="5"/>
        <end position="146"/>
    </location>
</feature>
<evidence type="ECO:0000256" key="1">
    <source>
        <dbReference type="ARBA" id="ARBA00008791"/>
    </source>
</evidence>
<dbReference type="SUPFAM" id="SSF52402">
    <property type="entry name" value="Adenine nucleotide alpha hydrolases-like"/>
    <property type="match status" value="1"/>
</dbReference>
<dbReference type="eggNOG" id="COG0589">
    <property type="taxonomic scope" value="Bacteria"/>
</dbReference>
<dbReference type="Proteomes" id="UP000016057">
    <property type="component" value="Unassembled WGS sequence"/>
</dbReference>
<evidence type="ECO:0000259" key="2">
    <source>
        <dbReference type="Pfam" id="PF00582"/>
    </source>
</evidence>
<evidence type="ECO:0000313" key="3">
    <source>
        <dbReference type="EMBL" id="EKU26893.1"/>
    </source>
</evidence>